<dbReference type="Pfam" id="PF19030">
    <property type="entry name" value="TSP1_ADAMTS"/>
    <property type="match status" value="1"/>
</dbReference>
<dbReference type="SUPFAM" id="SSF82895">
    <property type="entry name" value="TSP-1 type 1 repeat"/>
    <property type="match status" value="5"/>
</dbReference>
<dbReference type="FunFam" id="2.20.100.10:FF:000019">
    <property type="entry name" value="Thrombospondin type 1 domain containing 7A"/>
    <property type="match status" value="1"/>
</dbReference>
<organism evidence="5 6">
    <name type="scientific">Acipenser ruthenus</name>
    <name type="common">Sterlet sturgeon</name>
    <dbReference type="NCBI Taxonomy" id="7906"/>
    <lineage>
        <taxon>Eukaryota</taxon>
        <taxon>Metazoa</taxon>
        <taxon>Chordata</taxon>
        <taxon>Craniata</taxon>
        <taxon>Vertebrata</taxon>
        <taxon>Euteleostomi</taxon>
        <taxon>Actinopterygii</taxon>
        <taxon>Chondrostei</taxon>
        <taxon>Acipenseriformes</taxon>
        <taxon>Acipenseridae</taxon>
        <taxon>Acipenser</taxon>
    </lineage>
</organism>
<comment type="caution">
    <text evidence="5">The sequence shown here is derived from an EMBL/GenBank/DDBJ whole genome shotgun (WGS) entry which is preliminary data.</text>
</comment>
<sequence>MGEDCGPGGVQTRTVWCVHSEGWTTHHSNCKHTGKPESQRQCFKVCEWHQELFEWEVSEWGSCILVPYSSNDQKLRTSKCVTAQHGIQQRKAHCIRKTNRTVVTDEICEFFTPRPTIEQACLIPCPHDCVVSEFSPWSACSKSCGTGLQHRTRAVLAPPMYGGSNCPNLTETRTCNNHLSCSFGEDEYKYSLKVGPWSECRLPHQKEIRLSGRTMLDFSTESAEKNNVKPQILNHHHHRYHQSKSWDIEIGSQTRQVRCTRSDGRNAMLSLCTQDSAPVTFESCIMPRDCETSDWSPWSPCSKTCRSMDLSPGYRTRTRSLKQIPAGGREDCPALEEKEACNIGGDLLPQCPRSVLFVLNSFFEMMCSNRQKSNYQDIAYGFRLRRRQVIREPTGTANSCPHLVETIPCEEPTCYEWHVTEEPICVPNKGTCGYGTRTQKLVCKNNQGEDVSDDQCMDDPPPSPLPCEVPCPMDCVLSYWSAWGGCSHSCSSKNAEGKQSRKRLILALPGEDTSMTTLNATSNWNGKPTCAVGIQTRKVICMKVNVGQVISKRCPDSTRPDPIRPCLLPCKKDCMVTPFSEWTPCPTTCQPANATTTKQSRYRIITQNSAHGGHECPDTLYEERECEALPICPTYRWKPHKWHQCTIVPDSVRIGIIGAGEACGQGLETRVVTCLRDDDETADMTECLQRAGPMPSMAKRCKVPCKDDCTFTTWSKFTSCTGCGVTRSRKRSLTGRSKKREKCHNTELYPQVEMEPCPCDEYVSQPYGNWSDCILPEGRVERQLGMKVQGDSNECGPGVRYRASTCSDPDGRLVDPSLCSSSDSQYYLSVDTAVGSPHSQQQMFLKQVSQLLKIVQ</sequence>
<feature type="domain" description="Spondin-like TSP1" evidence="4">
    <location>
        <begin position="290"/>
        <end position="342"/>
    </location>
</feature>
<dbReference type="InterPro" id="IPR044004">
    <property type="entry name" value="TSP1_spondin_dom"/>
</dbReference>
<proteinExistence type="predicted"/>
<dbReference type="SMART" id="SM00209">
    <property type="entry name" value="TSP1"/>
    <property type="match status" value="5"/>
</dbReference>
<dbReference type="PANTHER" id="PTHR11311:SF7">
    <property type="entry name" value="THROMBOSPONDIN TYPE-1 DOMAIN-CONTAINING PROTEIN 7B"/>
    <property type="match status" value="1"/>
</dbReference>
<accession>A0A662YRZ9</accession>
<keyword evidence="3" id="KW-0325">Glycoprotein</keyword>
<evidence type="ECO:0000259" key="4">
    <source>
        <dbReference type="Pfam" id="PF19028"/>
    </source>
</evidence>
<dbReference type="FunFam" id="2.20.100.10:FF:000031">
    <property type="entry name" value="Thrombospondin type 1 domain containing 7A"/>
    <property type="match status" value="1"/>
</dbReference>
<dbReference type="InterPro" id="IPR036383">
    <property type="entry name" value="TSP1_rpt_sf"/>
</dbReference>
<evidence type="ECO:0000313" key="6">
    <source>
        <dbReference type="Proteomes" id="UP000289886"/>
    </source>
</evidence>
<evidence type="ECO:0000256" key="3">
    <source>
        <dbReference type="ARBA" id="ARBA00023180"/>
    </source>
</evidence>
<dbReference type="EMBL" id="SCEB01000420">
    <property type="protein sequence ID" value="RXM99292.1"/>
    <property type="molecule type" value="Genomic_DNA"/>
</dbReference>
<protein>
    <submittedName>
        <fullName evidence="5">Thrombospondin type-1 domain-containing protein 7B</fullName>
    </submittedName>
</protein>
<dbReference type="PROSITE" id="PS50092">
    <property type="entry name" value="TSP1"/>
    <property type="match status" value="6"/>
</dbReference>
<evidence type="ECO:0000313" key="5">
    <source>
        <dbReference type="EMBL" id="RXM99292.1"/>
    </source>
</evidence>
<dbReference type="FunFam" id="2.20.100.10:FF:000050">
    <property type="entry name" value="Thrombospondin type 1 domain containing 7B"/>
    <property type="match status" value="1"/>
</dbReference>
<dbReference type="Gene3D" id="2.20.100.10">
    <property type="entry name" value="Thrombospondin type-1 (TSP1) repeat"/>
    <property type="match status" value="4"/>
</dbReference>
<dbReference type="PANTHER" id="PTHR11311">
    <property type="entry name" value="SPONDIN"/>
    <property type="match status" value="1"/>
</dbReference>
<name>A0A662YRZ9_ACIRT</name>
<dbReference type="InterPro" id="IPR000884">
    <property type="entry name" value="TSP1_rpt"/>
</dbReference>
<dbReference type="Proteomes" id="UP000289886">
    <property type="component" value="Unassembled WGS sequence"/>
</dbReference>
<feature type="domain" description="Spondin-like TSP1" evidence="4">
    <location>
        <begin position="574"/>
        <end position="630"/>
    </location>
</feature>
<gene>
    <name evidence="5" type="ORF">EOD39_11805</name>
</gene>
<feature type="domain" description="Spondin-like TSP1" evidence="4">
    <location>
        <begin position="129"/>
        <end position="178"/>
    </location>
</feature>
<dbReference type="InterPro" id="IPR051418">
    <property type="entry name" value="Spondin/Thrombospondin_T1"/>
</dbReference>
<dbReference type="AlphaFoldDB" id="A0A662YRZ9"/>
<keyword evidence="2" id="KW-1015">Disulfide bond</keyword>
<keyword evidence="6" id="KW-1185">Reference proteome</keyword>
<evidence type="ECO:0000256" key="2">
    <source>
        <dbReference type="ARBA" id="ARBA00023157"/>
    </source>
</evidence>
<dbReference type="Pfam" id="PF19028">
    <property type="entry name" value="TSP1_spondin"/>
    <property type="match status" value="3"/>
</dbReference>
<keyword evidence="1" id="KW-0732">Signal</keyword>
<reference evidence="5 6" key="1">
    <citation type="submission" date="2019-01" db="EMBL/GenBank/DDBJ databases">
        <title>Draft Genome and Complete Hox-Cluster Characterization of the Sterlet Sturgeon (Acipenser ruthenus).</title>
        <authorList>
            <person name="Wei Q."/>
        </authorList>
    </citation>
    <scope>NUCLEOTIDE SEQUENCE [LARGE SCALE GENOMIC DNA]</scope>
    <source>
        <strain evidence="5">WHYD16114868_AA</strain>
        <tissue evidence="5">Blood</tissue>
    </source>
</reference>
<evidence type="ECO:0000256" key="1">
    <source>
        <dbReference type="ARBA" id="ARBA00022729"/>
    </source>
</evidence>